<organism evidence="1">
    <name type="scientific">Aspergillus niger</name>
    <dbReference type="NCBI Taxonomy" id="5061"/>
    <lineage>
        <taxon>Eukaryota</taxon>
        <taxon>Fungi</taxon>
        <taxon>Dikarya</taxon>
        <taxon>Ascomycota</taxon>
        <taxon>Pezizomycotina</taxon>
        <taxon>Eurotiomycetes</taxon>
        <taxon>Eurotiomycetidae</taxon>
        <taxon>Eurotiales</taxon>
        <taxon>Aspergillaceae</taxon>
        <taxon>Aspergillus</taxon>
        <taxon>Aspergillus subgen. Circumdati</taxon>
    </lineage>
</organism>
<dbReference type="KEGG" id="ang:An12g00080"/>
<reference evidence="1" key="2">
    <citation type="submission" date="2025-08" db="UniProtKB">
        <authorList>
            <consortium name="RefSeq"/>
        </authorList>
    </citation>
    <scope>IDENTIFICATION</scope>
</reference>
<gene>
    <name evidence="1" type="ORF">An12g00080</name>
</gene>
<reference evidence="1" key="1">
    <citation type="submission" date="2025-02" db="EMBL/GenBank/DDBJ databases">
        <authorList>
            <consortium name="NCBI Genome Project"/>
        </authorList>
    </citation>
    <scope>NUCLEOTIDE SEQUENCE</scope>
</reference>
<dbReference type="VEuPathDB" id="FungiDB:An12g00080"/>
<sequence length="55" mass="6331">MNPCQATTCRLPINLNRYIGTNEHHVPELVDVRFFTEEKIPKLHTTSCRLGDHLA</sequence>
<evidence type="ECO:0000313" key="1">
    <source>
        <dbReference type="RefSeq" id="XP_059601728.1"/>
    </source>
</evidence>
<dbReference type="GeneID" id="84592439"/>
<dbReference type="AlphaFoldDB" id="A0AAJ8DZD3"/>
<name>A0AAJ8DZD3_ASPNG</name>
<dbReference type="RefSeq" id="XP_059601728.1">
    <property type="nucleotide sequence ID" value="XM_059750608.1"/>
</dbReference>
<protein>
    <submittedName>
        <fullName evidence="1">Uncharacterized protein</fullName>
    </submittedName>
</protein>
<accession>A0AAJ8DZD3</accession>
<proteinExistence type="predicted"/>